<proteinExistence type="predicted"/>
<accession>A0A0E9TC68</accession>
<dbReference type="EMBL" id="GBXM01058279">
    <property type="protein sequence ID" value="JAH50298.1"/>
    <property type="molecule type" value="Transcribed_RNA"/>
</dbReference>
<evidence type="ECO:0000313" key="1">
    <source>
        <dbReference type="EMBL" id="JAH50298.1"/>
    </source>
</evidence>
<dbReference type="EMBL" id="GBXM01059727">
    <property type="protein sequence ID" value="JAH48850.1"/>
    <property type="molecule type" value="Transcribed_RNA"/>
</dbReference>
<reference evidence="1" key="2">
    <citation type="journal article" date="2015" name="Fish Shellfish Immunol.">
        <title>Early steps in the European eel (Anguilla anguilla)-Vibrio vulnificus interaction in the gills: Role of the RtxA13 toxin.</title>
        <authorList>
            <person name="Callol A."/>
            <person name="Pajuelo D."/>
            <person name="Ebbesson L."/>
            <person name="Teles M."/>
            <person name="MacKenzie S."/>
            <person name="Amaro C."/>
        </authorList>
    </citation>
    <scope>NUCLEOTIDE SEQUENCE</scope>
</reference>
<name>A0A0E9TC68_ANGAN</name>
<organism evidence="1">
    <name type="scientific">Anguilla anguilla</name>
    <name type="common">European freshwater eel</name>
    <name type="synonym">Muraena anguilla</name>
    <dbReference type="NCBI Taxonomy" id="7936"/>
    <lineage>
        <taxon>Eukaryota</taxon>
        <taxon>Metazoa</taxon>
        <taxon>Chordata</taxon>
        <taxon>Craniata</taxon>
        <taxon>Vertebrata</taxon>
        <taxon>Euteleostomi</taxon>
        <taxon>Actinopterygii</taxon>
        <taxon>Neopterygii</taxon>
        <taxon>Teleostei</taxon>
        <taxon>Anguilliformes</taxon>
        <taxon>Anguillidae</taxon>
        <taxon>Anguilla</taxon>
    </lineage>
</organism>
<sequence length="13" mass="1566">MVVQTTLYKNIKK</sequence>
<reference evidence="1" key="1">
    <citation type="submission" date="2014-11" db="EMBL/GenBank/DDBJ databases">
        <authorList>
            <person name="Amaro Gonzalez C."/>
        </authorList>
    </citation>
    <scope>NUCLEOTIDE SEQUENCE</scope>
</reference>
<protein>
    <submittedName>
        <fullName evidence="1">Uncharacterized protein</fullName>
    </submittedName>
</protein>